<protein>
    <recommendedName>
        <fullName evidence="3">F-box domain-containing protein</fullName>
    </recommendedName>
</protein>
<evidence type="ECO:0000313" key="2">
    <source>
        <dbReference type="Proteomes" id="UP000006514"/>
    </source>
</evidence>
<dbReference type="AlphaFoldDB" id="J0WSV1"/>
<accession>J0WSV1</accession>
<evidence type="ECO:0000313" key="1">
    <source>
        <dbReference type="EMBL" id="EJD35272.1"/>
    </source>
</evidence>
<dbReference type="Proteomes" id="UP000006514">
    <property type="component" value="Unassembled WGS sequence"/>
</dbReference>
<evidence type="ECO:0008006" key="3">
    <source>
        <dbReference type="Google" id="ProtNLM"/>
    </source>
</evidence>
<sequence length="439" mass="49847">MPVDIHALFDELLALVFLECFRSAELPADEWHRYKFDFLGQDNTSQPRAYLRLHQRLRRVPFQVSGICRHWRNVALQTPSLWRHIRLDFDRLMCKEALETIVWRSGAVPLRVILDNVGCSLNDRGSQDYWPWLHYVIGRAETLVVASLNDDGAPDPELFAALSQPTAALVNYDLTVDTVETRAKCPPFTMFLSAPRLRHLRWKGPDLLFGDFHAAFPALDEVVIRCEVLRVSQLRGWLSVYMPSLRRMTLRGVNPTVVQDVDAESQRAHVPALSTTLEELTICNNLVAAFRKPGPSPLPRLRMLKVTRPHLRCDPTLHILISRCGESLVEVDLEVRLDKEIERVLASLRSLKTLRLVASKQTLAFLSSHALSLLVHVQEIVVFDVLTTHSSQYHSEFKRISEGLGGCTSPRSLMLVHEYGDVLSRIVVAGENISSRSFP</sequence>
<keyword evidence="2" id="KW-1185">Reference proteome</keyword>
<dbReference type="InterPro" id="IPR032675">
    <property type="entry name" value="LRR_dom_sf"/>
</dbReference>
<gene>
    <name evidence="1" type="ORF">AURDEDRAFT_175646</name>
</gene>
<dbReference type="OrthoDB" id="2884925at2759"/>
<dbReference type="KEGG" id="adl:AURDEDRAFT_175646"/>
<dbReference type="InParanoid" id="J0WSV1"/>
<dbReference type="SUPFAM" id="SSF52047">
    <property type="entry name" value="RNI-like"/>
    <property type="match status" value="1"/>
</dbReference>
<reference evidence="2" key="1">
    <citation type="journal article" date="2012" name="Science">
        <title>The Paleozoic origin of enzymatic lignin decomposition reconstructed from 31 fungal genomes.</title>
        <authorList>
            <person name="Floudas D."/>
            <person name="Binder M."/>
            <person name="Riley R."/>
            <person name="Barry K."/>
            <person name="Blanchette R.A."/>
            <person name="Henrissat B."/>
            <person name="Martinez A.T."/>
            <person name="Otillar R."/>
            <person name="Spatafora J.W."/>
            <person name="Yadav J.S."/>
            <person name="Aerts A."/>
            <person name="Benoit I."/>
            <person name="Boyd A."/>
            <person name="Carlson A."/>
            <person name="Copeland A."/>
            <person name="Coutinho P.M."/>
            <person name="de Vries R.P."/>
            <person name="Ferreira P."/>
            <person name="Findley K."/>
            <person name="Foster B."/>
            <person name="Gaskell J."/>
            <person name="Glotzer D."/>
            <person name="Gorecki P."/>
            <person name="Heitman J."/>
            <person name="Hesse C."/>
            <person name="Hori C."/>
            <person name="Igarashi K."/>
            <person name="Jurgens J.A."/>
            <person name="Kallen N."/>
            <person name="Kersten P."/>
            <person name="Kohler A."/>
            <person name="Kuees U."/>
            <person name="Kumar T.K.A."/>
            <person name="Kuo A."/>
            <person name="LaButti K."/>
            <person name="Larrondo L.F."/>
            <person name="Lindquist E."/>
            <person name="Ling A."/>
            <person name="Lombard V."/>
            <person name="Lucas S."/>
            <person name="Lundell T."/>
            <person name="Martin R."/>
            <person name="McLaughlin D.J."/>
            <person name="Morgenstern I."/>
            <person name="Morin E."/>
            <person name="Murat C."/>
            <person name="Nagy L.G."/>
            <person name="Nolan M."/>
            <person name="Ohm R.A."/>
            <person name="Patyshakuliyeva A."/>
            <person name="Rokas A."/>
            <person name="Ruiz-Duenas F.J."/>
            <person name="Sabat G."/>
            <person name="Salamov A."/>
            <person name="Samejima M."/>
            <person name="Schmutz J."/>
            <person name="Slot J.C."/>
            <person name="St John F."/>
            <person name="Stenlid J."/>
            <person name="Sun H."/>
            <person name="Sun S."/>
            <person name="Syed K."/>
            <person name="Tsang A."/>
            <person name="Wiebenga A."/>
            <person name="Young D."/>
            <person name="Pisabarro A."/>
            <person name="Eastwood D.C."/>
            <person name="Martin F."/>
            <person name="Cullen D."/>
            <person name="Grigoriev I.V."/>
            <person name="Hibbett D.S."/>
        </authorList>
    </citation>
    <scope>NUCLEOTIDE SEQUENCE [LARGE SCALE GENOMIC DNA]</scope>
    <source>
        <strain evidence="2">TFB10046</strain>
    </source>
</reference>
<proteinExistence type="predicted"/>
<dbReference type="Gene3D" id="3.80.10.10">
    <property type="entry name" value="Ribonuclease Inhibitor"/>
    <property type="match status" value="1"/>
</dbReference>
<name>J0WSV1_AURST</name>
<organism evidence="1 2">
    <name type="scientific">Auricularia subglabra (strain TFB-10046 / SS5)</name>
    <name type="common">White-rot fungus</name>
    <name type="synonym">Auricularia delicata (strain TFB10046)</name>
    <dbReference type="NCBI Taxonomy" id="717982"/>
    <lineage>
        <taxon>Eukaryota</taxon>
        <taxon>Fungi</taxon>
        <taxon>Dikarya</taxon>
        <taxon>Basidiomycota</taxon>
        <taxon>Agaricomycotina</taxon>
        <taxon>Agaricomycetes</taxon>
        <taxon>Auriculariales</taxon>
        <taxon>Auriculariaceae</taxon>
        <taxon>Auricularia</taxon>
    </lineage>
</organism>
<dbReference type="EMBL" id="JH687896">
    <property type="protein sequence ID" value="EJD35272.1"/>
    <property type="molecule type" value="Genomic_DNA"/>
</dbReference>